<name>A0ABR7LVM2_9ACTN</name>
<evidence type="ECO:0000313" key="7">
    <source>
        <dbReference type="EMBL" id="MBC6468893.1"/>
    </source>
</evidence>
<dbReference type="EMBL" id="JABVEC010000022">
    <property type="protein sequence ID" value="MBC6468893.1"/>
    <property type="molecule type" value="Genomic_DNA"/>
</dbReference>
<dbReference type="Gene3D" id="3.40.50.1980">
    <property type="entry name" value="Nitrogenase molybdenum iron protein domain"/>
    <property type="match status" value="2"/>
</dbReference>
<evidence type="ECO:0000259" key="6">
    <source>
        <dbReference type="PROSITE" id="PS50983"/>
    </source>
</evidence>
<sequence>MPLSRFTHAIQATALAVLIAGCAGTSTSAPGAMGSAQGEGVFPRTVTHFLGRTEIPAAPKRIVALSSGQLDGVLALGVVPVAATMAIRSELVPVYLARAFPQHSGALAGMVNLGTRFEPNLEAVIAARPDLILMNNMLAELYPKLSRIAPTVVAQGTGDHWKRDLLIIGAALGRHQQATAMVAAFQRDAAALARRVGDDATVSIVRFAPGRSRMFGSSSFPGSIVADIGLARPASQRFSMMSRDLSDEQVNKVDATWIFYSAAGRRNIRTGAQTIQAGELWQRLRAVHAGNAVQVDEDPWYYNAGPIAARVVLNDIAAATRA</sequence>
<keyword evidence="8" id="KW-1185">Reference proteome</keyword>
<keyword evidence="4 5" id="KW-0732">Signal</keyword>
<reference evidence="7 8" key="1">
    <citation type="submission" date="2020-06" db="EMBL/GenBank/DDBJ databases">
        <title>Actinomadura xiongansis sp. nov., isolated from soil of Baiyangdian.</title>
        <authorList>
            <person name="Zhang X."/>
        </authorList>
    </citation>
    <scope>NUCLEOTIDE SEQUENCE [LARGE SCALE GENOMIC DNA]</scope>
    <source>
        <strain evidence="7 8">HBUM206468</strain>
    </source>
</reference>
<comment type="similarity">
    <text evidence="2">Belongs to the bacterial solute-binding protein 8 family.</text>
</comment>
<dbReference type="Proteomes" id="UP000805614">
    <property type="component" value="Unassembled WGS sequence"/>
</dbReference>
<feature type="domain" description="Fe/B12 periplasmic-binding" evidence="6">
    <location>
        <begin position="61"/>
        <end position="322"/>
    </location>
</feature>
<dbReference type="PANTHER" id="PTHR30532">
    <property type="entry name" value="IRON III DICITRATE-BINDING PERIPLASMIC PROTEIN"/>
    <property type="match status" value="1"/>
</dbReference>
<dbReference type="PROSITE" id="PS50983">
    <property type="entry name" value="FE_B12_PBP"/>
    <property type="match status" value="1"/>
</dbReference>
<protein>
    <submittedName>
        <fullName evidence="7">ABC transporter substrate-binding protein</fullName>
    </submittedName>
</protein>
<feature type="chain" id="PRO_5047524055" evidence="5">
    <location>
        <begin position="29"/>
        <end position="322"/>
    </location>
</feature>
<gene>
    <name evidence="7" type="ORF">HKK74_25865</name>
</gene>
<organism evidence="7 8">
    <name type="scientific">Actinomadura alba</name>
    <dbReference type="NCBI Taxonomy" id="406431"/>
    <lineage>
        <taxon>Bacteria</taxon>
        <taxon>Bacillati</taxon>
        <taxon>Actinomycetota</taxon>
        <taxon>Actinomycetes</taxon>
        <taxon>Streptosporangiales</taxon>
        <taxon>Thermomonosporaceae</taxon>
        <taxon>Actinomadura</taxon>
    </lineage>
</organism>
<keyword evidence="3" id="KW-0813">Transport</keyword>
<evidence type="ECO:0000256" key="2">
    <source>
        <dbReference type="ARBA" id="ARBA00008814"/>
    </source>
</evidence>
<dbReference type="InterPro" id="IPR051313">
    <property type="entry name" value="Bact_iron-sidero_bind"/>
</dbReference>
<evidence type="ECO:0000256" key="1">
    <source>
        <dbReference type="ARBA" id="ARBA00004196"/>
    </source>
</evidence>
<evidence type="ECO:0000256" key="5">
    <source>
        <dbReference type="SAM" id="SignalP"/>
    </source>
</evidence>
<dbReference type="CDD" id="cd01146">
    <property type="entry name" value="FhuD"/>
    <property type="match status" value="1"/>
</dbReference>
<comment type="caution">
    <text evidence="7">The sequence shown here is derived from an EMBL/GenBank/DDBJ whole genome shotgun (WGS) entry which is preliminary data.</text>
</comment>
<comment type="subcellular location">
    <subcellularLocation>
        <location evidence="1">Cell envelope</location>
    </subcellularLocation>
</comment>
<dbReference type="RefSeq" id="WP_187245944.1">
    <property type="nucleotide sequence ID" value="NZ_BAAAOK010000001.1"/>
</dbReference>
<evidence type="ECO:0000313" key="8">
    <source>
        <dbReference type="Proteomes" id="UP000805614"/>
    </source>
</evidence>
<proteinExistence type="inferred from homology"/>
<evidence type="ECO:0000256" key="4">
    <source>
        <dbReference type="ARBA" id="ARBA00022729"/>
    </source>
</evidence>
<dbReference type="PANTHER" id="PTHR30532:SF25">
    <property type="entry name" value="IRON(III) DICITRATE-BINDING PERIPLASMIC PROTEIN"/>
    <property type="match status" value="1"/>
</dbReference>
<evidence type="ECO:0000256" key="3">
    <source>
        <dbReference type="ARBA" id="ARBA00022448"/>
    </source>
</evidence>
<dbReference type="InterPro" id="IPR002491">
    <property type="entry name" value="ABC_transptr_periplasmic_BD"/>
</dbReference>
<feature type="signal peptide" evidence="5">
    <location>
        <begin position="1"/>
        <end position="28"/>
    </location>
</feature>
<dbReference type="Pfam" id="PF01497">
    <property type="entry name" value="Peripla_BP_2"/>
    <property type="match status" value="1"/>
</dbReference>
<accession>A0ABR7LVM2</accession>
<dbReference type="PROSITE" id="PS51257">
    <property type="entry name" value="PROKAR_LIPOPROTEIN"/>
    <property type="match status" value="1"/>
</dbReference>
<dbReference type="SUPFAM" id="SSF53807">
    <property type="entry name" value="Helical backbone' metal receptor"/>
    <property type="match status" value="1"/>
</dbReference>